<dbReference type="Proteomes" id="UP000184396">
    <property type="component" value="Unassembled WGS sequence"/>
</dbReference>
<keyword evidence="2" id="KW-1185">Reference proteome</keyword>
<organism evidence="1 2">
    <name type="scientific">Algibacter luteus</name>
    <dbReference type="NCBI Taxonomy" id="1178825"/>
    <lineage>
        <taxon>Bacteria</taxon>
        <taxon>Pseudomonadati</taxon>
        <taxon>Bacteroidota</taxon>
        <taxon>Flavobacteriia</taxon>
        <taxon>Flavobacteriales</taxon>
        <taxon>Flavobacteriaceae</taxon>
        <taxon>Algibacter</taxon>
    </lineage>
</organism>
<name>A0A1M6HAA9_9FLAO</name>
<proteinExistence type="predicted"/>
<reference evidence="1 2" key="1">
    <citation type="submission" date="2016-11" db="EMBL/GenBank/DDBJ databases">
        <authorList>
            <person name="Jaros S."/>
            <person name="Januszkiewicz K."/>
            <person name="Wedrychowicz H."/>
        </authorList>
    </citation>
    <scope>NUCLEOTIDE SEQUENCE [LARGE SCALE GENOMIC DNA]</scope>
    <source>
        <strain evidence="1 2">CGMCC 1.12213</strain>
    </source>
</reference>
<dbReference type="STRING" id="1178825.SAMN05216261_3093"/>
<dbReference type="SUPFAM" id="SSF52540">
    <property type="entry name" value="P-loop containing nucleoside triphosphate hydrolases"/>
    <property type="match status" value="1"/>
</dbReference>
<dbReference type="Gene3D" id="3.40.50.300">
    <property type="entry name" value="P-loop containing nucleotide triphosphate hydrolases"/>
    <property type="match status" value="1"/>
</dbReference>
<dbReference type="eggNOG" id="COG1474">
    <property type="taxonomic scope" value="Bacteria"/>
</dbReference>
<dbReference type="InterPro" id="IPR027417">
    <property type="entry name" value="P-loop_NTPase"/>
</dbReference>
<evidence type="ECO:0000313" key="1">
    <source>
        <dbReference type="EMBL" id="SHJ19014.1"/>
    </source>
</evidence>
<dbReference type="RefSeq" id="WP_019388854.1">
    <property type="nucleotide sequence ID" value="NZ_ALIH01000021.1"/>
</dbReference>
<evidence type="ECO:0000313" key="2">
    <source>
        <dbReference type="Proteomes" id="UP000184396"/>
    </source>
</evidence>
<sequence>MRKNKIKNIQDADLSSAGDDFHVLWTMKKSFEMLNFDDEGLKAIYIEDVEKKFSTDSDPTGEKFLGIDMSEYYGGKDFNSACKIIISQLKYSTRRADETYTFSKLYKGKKSDSYNGSIIHRLSSIFKTFIDEFGREKVLRKVQIKLVSNRDIDKNQLSILNSIKVFLNSNKRRVSFNKILDKNFIKYRKSLMNLQTASKLNLTEFTDFLRILDFDDCGANSRNLLKLNLVKAISNTAITYKSQYNALYLVVWNKCMPESDGNRIITATDIIANLGFDGGLVENLFPVKQNFIAVKNQVKREQLEDILKVLTNKDGNMVCLHGGAGIGKSTIVQQIKDNIPKHSECIIFDCYGKGAYQYSTDRRHKPKYGLIHIANELAKLVGSSFLLNRGESNDVYIIEFEKRLKEGIQILKNRNEGSVLNIIIDAADNSIVASKIHNEISFISQLVNFKVPSGCNIILTTRTYRKDSLNLPDDYIDIPLEPFSKNETRQFVGGYYENIDDNQVDDFHSYTDGIPRAQFYALDLKLKGIDEIINYLKPNGKKVEDFILDKIKDAERRIGNKDKHLIKEFLTLLITLPRPVPIDYLAEIMNVTVSFLSDLKSELWTGLICENEQFEFRDEDFENFIREEYSFNDIELSKIADVFLNKSETDFYAAKSLGFILYNAGKYEDLKEIVLGRYNLESITDPVREKEIYIERVKQAIKLSRNENDYVTLYKLILIAAEEAKTDKTLSDLLISHPELILSFGDEYSLQKYKLNSEETSWGGSFHLKLASTYSRVNKDVALRHLNTAEDWLNWRRNNKERLDKDFNNNYNISSLDISCQTEAVLRIFGVERCVKSLFRWTPEYIRLLAGENLIENIFQFSTTEQINVWLRSSRNLRLDIKIFLVTKLFKHKRDTHFDLDALTDSFLRCKRINFDIRFHSVLVDFCEILFNKNIDVHKVLNILSFINYSVPQNIPYFRNQFDDGIDEFTMDIALRMKFIQSIINNKSISLDSIYPEKFKNIEEIEDYEKRNHVSRDKQEFDNFYSINLSVYKLRTELFLKSKERDNLISEFKELCKKIAGNYDYDYRAGYRSQEQKLFFVKKMTELCCFINDKSLIDDIINSDTKVPYTGLRFTVLNETQILRSFDNKNLKLLNEIDKKFDEINGTSQELVDDYIKCTTISSKIDNNVGKYFFEKSLEAVKEIEYYEAFSKIGCLYNLTSVGVEKSNAELAYKYARFVEYCDVSLDGYEKKHFPYEIALRGISNLDFTSLYSTICRWHHRDVIDIHSYTLILLDKSFKSKFINHEEALSLMPLYQLDHHSDTLIQLYRSILGEFDKNSDVNGKTDFVKYLLRRYKLVNDRSILKDIYENIKSGSFIEHNVLEELEDYLSFLDILNKEKKEEYKSDNSKQEYHYDINIEDIDIISNTELESVIEKISLNDESFGRWKVDKFLSDVMDRVEVGQFADHLNALVRIDSKILNYYSLEKALSERLNEWSYHPIVNNWFDESFKHVLSSWFYHFSEHKRLSIWSINKLAELFKIDRYKLADAIIEIIPDKIDELSDESLYDVFELIKLKLSKKQNEELLHWALDRWSLKIKENVADGSWSEVLVPSKNKDEVLSDLLRFVLGHPNKKNRWRAIHSIKKIVHYNINILKYLLEKQDLDHCFPFQNKDYKFYWISAKLYLWIAIEKVSIEYPDIIVPYKSYLLSEIRNTELPHVLIKYFVKKTCFNILEKFPNSFNSDEIQTINDCLQSKFEKVNEERLSRKQRKYNSNKSKKWRFKFDTMDTLPYWYSGLGQIFNLSEYDVADLADKYIVEKWGFVGDIDEYDFITNQLSSREWSLTSKRHGSNPQVETLEVYLEYHGMFCAAGDLLDMEPQVEDESYWRTWDTWLKSRANTWDKFWISDLVDSIPLQEKYWKIEYPKFDKDWRDSIEEDKFDREIGLLDFYNENFIVPHSYNKRYMRGNTESVYIRSALVSKKGSEALLRAFQSAKNHHDYAFPIEKDSDKNEIDKLGFKYYSWIKYNESDAEGKGLDKHDFLYEDIGYSIPCIGSEITELFGIQYSEDLKRGFLSERLIMKSINWNNTTNERYRSSGLLESEGEVLEVDFDFILKVLQKTNRNMIIKCQIERQLQKREYDYKDDKRSWEHIKLYLLKSDGTVKTLRGRNFKIG</sequence>
<dbReference type="OrthoDB" id="4770405at2"/>
<accession>A0A1M6HAA9</accession>
<dbReference type="EMBL" id="FQYK01000013">
    <property type="protein sequence ID" value="SHJ19014.1"/>
    <property type="molecule type" value="Genomic_DNA"/>
</dbReference>
<gene>
    <name evidence="1" type="ORF">SAMN05216261_3093</name>
</gene>
<protein>
    <submittedName>
        <fullName evidence="1">Uncharacterized protein</fullName>
    </submittedName>
</protein>